<evidence type="ECO:0000256" key="5">
    <source>
        <dbReference type="ARBA" id="ARBA00010485"/>
    </source>
</evidence>
<dbReference type="UniPathway" id="UPA00219"/>
<evidence type="ECO:0000256" key="17">
    <source>
        <dbReference type="HAMAP-Rule" id="MF_00037"/>
    </source>
</evidence>
<keyword evidence="8 17" id="KW-0285">Flavoprotein</keyword>
<evidence type="ECO:0000256" key="14">
    <source>
        <dbReference type="ARBA" id="ARBA00023306"/>
    </source>
</evidence>
<feature type="active site" description="Proton donor" evidence="17">
    <location>
        <position position="243"/>
    </location>
</feature>
<dbReference type="GO" id="GO:0071949">
    <property type="term" value="F:FAD binding"/>
    <property type="evidence" value="ECO:0007669"/>
    <property type="project" value="InterPro"/>
</dbReference>
<organism evidence="19 20">
    <name type="scientific">Nocardioides panzhihuensis</name>
    <dbReference type="NCBI Taxonomy" id="860243"/>
    <lineage>
        <taxon>Bacteria</taxon>
        <taxon>Bacillati</taxon>
        <taxon>Actinomycetota</taxon>
        <taxon>Actinomycetes</taxon>
        <taxon>Propionibacteriales</taxon>
        <taxon>Nocardioidaceae</taxon>
        <taxon>Nocardioides</taxon>
    </lineage>
</organism>
<keyword evidence="14 17" id="KW-0131">Cell cycle</keyword>
<comment type="subcellular location">
    <subcellularLocation>
        <location evidence="3 17">Cytoplasm</location>
    </subcellularLocation>
</comment>
<dbReference type="Proteomes" id="UP000564496">
    <property type="component" value="Unassembled WGS sequence"/>
</dbReference>
<keyword evidence="6 17" id="KW-0963">Cytoplasm</keyword>
<dbReference type="GO" id="GO:0071555">
    <property type="term" value="P:cell wall organization"/>
    <property type="evidence" value="ECO:0007669"/>
    <property type="project" value="UniProtKB-KW"/>
</dbReference>
<dbReference type="InterPro" id="IPR016169">
    <property type="entry name" value="FAD-bd_PCMH_sub2"/>
</dbReference>
<feature type="domain" description="FAD-binding PCMH-type" evidence="18">
    <location>
        <begin position="17"/>
        <end position="187"/>
    </location>
</feature>
<dbReference type="Gene3D" id="3.30.465.10">
    <property type="match status" value="1"/>
</dbReference>
<dbReference type="GO" id="GO:0009252">
    <property type="term" value="P:peptidoglycan biosynthetic process"/>
    <property type="evidence" value="ECO:0007669"/>
    <property type="project" value="UniProtKB-UniRule"/>
</dbReference>
<dbReference type="RefSeq" id="WP_179660947.1">
    <property type="nucleotide sequence ID" value="NZ_JACBZR010000001.1"/>
</dbReference>
<dbReference type="SUPFAM" id="SSF56176">
    <property type="entry name" value="FAD-binding/transporter-associated domain-like"/>
    <property type="match status" value="1"/>
</dbReference>
<evidence type="ECO:0000256" key="13">
    <source>
        <dbReference type="ARBA" id="ARBA00023002"/>
    </source>
</evidence>
<dbReference type="GO" id="GO:0008762">
    <property type="term" value="F:UDP-N-acetylmuramate dehydrogenase activity"/>
    <property type="evidence" value="ECO:0007669"/>
    <property type="project" value="UniProtKB-UniRule"/>
</dbReference>
<comment type="cofactor">
    <cofactor evidence="1 17">
        <name>FAD</name>
        <dbReference type="ChEBI" id="CHEBI:57692"/>
    </cofactor>
</comment>
<proteinExistence type="inferred from homology"/>
<dbReference type="Gene3D" id="3.90.78.10">
    <property type="entry name" value="UDP-N-acetylenolpyruvoylglucosamine reductase, C-terminal domain"/>
    <property type="match status" value="1"/>
</dbReference>
<keyword evidence="13 17" id="KW-0560">Oxidoreductase</keyword>
<dbReference type="EMBL" id="JACBZR010000001">
    <property type="protein sequence ID" value="NYI80788.1"/>
    <property type="molecule type" value="Genomic_DNA"/>
</dbReference>
<dbReference type="Pfam" id="PF01565">
    <property type="entry name" value="FAD_binding_4"/>
    <property type="match status" value="1"/>
</dbReference>
<evidence type="ECO:0000256" key="11">
    <source>
        <dbReference type="ARBA" id="ARBA00022960"/>
    </source>
</evidence>
<dbReference type="Pfam" id="PF02873">
    <property type="entry name" value="MurB_C"/>
    <property type="match status" value="1"/>
</dbReference>
<feature type="active site" evidence="17">
    <location>
        <position position="164"/>
    </location>
</feature>
<evidence type="ECO:0000256" key="6">
    <source>
        <dbReference type="ARBA" id="ARBA00022490"/>
    </source>
</evidence>
<evidence type="ECO:0000259" key="18">
    <source>
        <dbReference type="PROSITE" id="PS51387"/>
    </source>
</evidence>
<evidence type="ECO:0000313" key="20">
    <source>
        <dbReference type="Proteomes" id="UP000564496"/>
    </source>
</evidence>
<evidence type="ECO:0000256" key="15">
    <source>
        <dbReference type="ARBA" id="ARBA00023316"/>
    </source>
</evidence>
<dbReference type="HAMAP" id="MF_00037">
    <property type="entry name" value="MurB"/>
    <property type="match status" value="1"/>
</dbReference>
<accession>A0A7Z0DSM3</accession>
<dbReference type="InterPro" id="IPR006094">
    <property type="entry name" value="Oxid_FAD_bind_N"/>
</dbReference>
<keyword evidence="10 17" id="KW-0521">NADP</keyword>
<evidence type="ECO:0000256" key="12">
    <source>
        <dbReference type="ARBA" id="ARBA00022984"/>
    </source>
</evidence>
<evidence type="ECO:0000256" key="3">
    <source>
        <dbReference type="ARBA" id="ARBA00004496"/>
    </source>
</evidence>
<evidence type="ECO:0000256" key="4">
    <source>
        <dbReference type="ARBA" id="ARBA00004752"/>
    </source>
</evidence>
<comment type="catalytic activity">
    <reaction evidence="16 17">
        <text>UDP-N-acetyl-alpha-D-muramate + NADP(+) = UDP-N-acetyl-3-O-(1-carboxyvinyl)-alpha-D-glucosamine + NADPH + H(+)</text>
        <dbReference type="Rhea" id="RHEA:12248"/>
        <dbReference type="ChEBI" id="CHEBI:15378"/>
        <dbReference type="ChEBI" id="CHEBI:57783"/>
        <dbReference type="ChEBI" id="CHEBI:58349"/>
        <dbReference type="ChEBI" id="CHEBI:68483"/>
        <dbReference type="ChEBI" id="CHEBI:70757"/>
        <dbReference type="EC" id="1.3.1.98"/>
    </reaction>
</comment>
<dbReference type="EC" id="1.3.1.98" evidence="17"/>
<dbReference type="InterPro" id="IPR036635">
    <property type="entry name" value="MurB_C_sf"/>
</dbReference>
<dbReference type="InterPro" id="IPR011601">
    <property type="entry name" value="MurB_C"/>
</dbReference>
<evidence type="ECO:0000256" key="16">
    <source>
        <dbReference type="ARBA" id="ARBA00048914"/>
    </source>
</evidence>
<dbReference type="PROSITE" id="PS51387">
    <property type="entry name" value="FAD_PCMH"/>
    <property type="match status" value="1"/>
</dbReference>
<feature type="active site" evidence="17">
    <location>
        <position position="338"/>
    </location>
</feature>
<evidence type="ECO:0000256" key="9">
    <source>
        <dbReference type="ARBA" id="ARBA00022827"/>
    </source>
</evidence>
<keyword evidence="9 17" id="KW-0274">FAD</keyword>
<dbReference type="NCBIfam" id="NF010478">
    <property type="entry name" value="PRK13903.1"/>
    <property type="match status" value="1"/>
</dbReference>
<evidence type="ECO:0000313" key="19">
    <source>
        <dbReference type="EMBL" id="NYI80788.1"/>
    </source>
</evidence>
<dbReference type="InterPro" id="IPR016167">
    <property type="entry name" value="FAD-bd_PCMH_sub1"/>
</dbReference>
<evidence type="ECO:0000256" key="7">
    <source>
        <dbReference type="ARBA" id="ARBA00022618"/>
    </source>
</evidence>
<comment type="function">
    <text evidence="2 17">Cell wall formation.</text>
</comment>
<dbReference type="Gene3D" id="3.30.43.10">
    <property type="entry name" value="Uridine Diphospho-n-acetylenolpyruvylglucosamine Reductase, domain 2"/>
    <property type="match status" value="1"/>
</dbReference>
<dbReference type="AlphaFoldDB" id="A0A7Z0DSM3"/>
<dbReference type="GO" id="GO:0005829">
    <property type="term" value="C:cytosol"/>
    <property type="evidence" value="ECO:0007669"/>
    <property type="project" value="TreeGrafter"/>
</dbReference>
<comment type="pathway">
    <text evidence="4 17">Cell wall biogenesis; peptidoglycan biosynthesis.</text>
</comment>
<dbReference type="GO" id="GO:0051301">
    <property type="term" value="P:cell division"/>
    <property type="evidence" value="ECO:0007669"/>
    <property type="project" value="UniProtKB-KW"/>
</dbReference>
<evidence type="ECO:0000256" key="10">
    <source>
        <dbReference type="ARBA" id="ARBA00022857"/>
    </source>
</evidence>
<evidence type="ECO:0000256" key="2">
    <source>
        <dbReference type="ARBA" id="ARBA00003921"/>
    </source>
</evidence>
<gene>
    <name evidence="17" type="primary">murB</name>
    <name evidence="19" type="ORF">BJ988_005436</name>
</gene>
<sequence length="346" mass="35881">MSEPLSEPLSRHTTFHLGGPAAEFVTATTETEIIEAVTAADAAGKDVLVLGGGSNLVVADAGFPGTVIKLATTGVSVETVEGGVLVTVAAGETWDDFVSTAVDKGWSGVEALSGIPGSVGATPIQNVGAYGQDVSQTITAVKVFDRELGEVRSFAADECGFGYRWSQFKAAPGRYVVLSVDFRLGIDGETGSPIAYAQLAGALGVEQGTRVPSKQIREAVLNLRSSKGMVIDEADHDTWSAGSFFTNPVVAPEDVPEGAPAYPQPDGTVKTSAAWLIDHAGFKKGHTPEGLAGRVSLSTKHTLALTNRGEGTTEDLLVLAREVRDGVEAAYGIVLVNEPVMLGVSL</sequence>
<dbReference type="InterPro" id="IPR003170">
    <property type="entry name" value="MurB"/>
</dbReference>
<keyword evidence="15 17" id="KW-0961">Cell wall biogenesis/degradation</keyword>
<dbReference type="NCBIfam" id="TIGR00179">
    <property type="entry name" value="murB"/>
    <property type="match status" value="1"/>
</dbReference>
<dbReference type="InterPro" id="IPR036318">
    <property type="entry name" value="FAD-bd_PCMH-like_sf"/>
</dbReference>
<comment type="caution">
    <text evidence="19">The sequence shown here is derived from an EMBL/GenBank/DDBJ whole genome shotgun (WGS) entry which is preliminary data.</text>
</comment>
<evidence type="ECO:0000256" key="8">
    <source>
        <dbReference type="ARBA" id="ARBA00022630"/>
    </source>
</evidence>
<keyword evidence="20" id="KW-1185">Reference proteome</keyword>
<protein>
    <recommendedName>
        <fullName evidence="17">UDP-N-acetylenolpyruvoylglucosamine reductase</fullName>
        <ecNumber evidence="17">1.3.1.98</ecNumber>
    </recommendedName>
    <alternativeName>
        <fullName evidence="17">UDP-N-acetylmuramate dehydrogenase</fullName>
    </alternativeName>
</protein>
<keyword evidence="12 17" id="KW-0573">Peptidoglycan synthesis</keyword>
<reference evidence="19 20" key="1">
    <citation type="submission" date="2020-07" db="EMBL/GenBank/DDBJ databases">
        <title>Sequencing the genomes of 1000 actinobacteria strains.</title>
        <authorList>
            <person name="Klenk H.-P."/>
        </authorList>
    </citation>
    <scope>NUCLEOTIDE SEQUENCE [LARGE SCALE GENOMIC DNA]</scope>
    <source>
        <strain evidence="19 20">DSM 26487</strain>
    </source>
</reference>
<dbReference type="PANTHER" id="PTHR21071">
    <property type="entry name" value="UDP-N-ACETYLENOLPYRUVOYLGLUCOSAMINE REDUCTASE"/>
    <property type="match status" value="1"/>
</dbReference>
<keyword evidence="7 17" id="KW-0132">Cell division</keyword>
<evidence type="ECO:0000256" key="1">
    <source>
        <dbReference type="ARBA" id="ARBA00001974"/>
    </source>
</evidence>
<dbReference type="SUPFAM" id="SSF56194">
    <property type="entry name" value="Uridine diphospho-N-Acetylenolpyruvylglucosamine reductase, MurB, C-terminal domain"/>
    <property type="match status" value="1"/>
</dbReference>
<dbReference type="PANTHER" id="PTHR21071:SF4">
    <property type="entry name" value="UDP-N-ACETYLENOLPYRUVOYLGLUCOSAMINE REDUCTASE"/>
    <property type="match status" value="1"/>
</dbReference>
<comment type="similarity">
    <text evidence="5 17">Belongs to the MurB family.</text>
</comment>
<keyword evidence="11 17" id="KW-0133">Cell shape</keyword>
<name>A0A7Z0DSM3_9ACTN</name>
<dbReference type="InterPro" id="IPR016166">
    <property type="entry name" value="FAD-bd_PCMH"/>
</dbReference>
<dbReference type="GO" id="GO:0008360">
    <property type="term" value="P:regulation of cell shape"/>
    <property type="evidence" value="ECO:0007669"/>
    <property type="project" value="UniProtKB-KW"/>
</dbReference>